<dbReference type="SUPFAM" id="SSF53335">
    <property type="entry name" value="S-adenosyl-L-methionine-dependent methyltransferases"/>
    <property type="match status" value="1"/>
</dbReference>
<proteinExistence type="inferred from homology"/>
<evidence type="ECO:0000256" key="3">
    <source>
        <dbReference type="ARBA" id="ARBA00023115"/>
    </source>
</evidence>
<dbReference type="PANTHER" id="PTHR43317">
    <property type="entry name" value="THERMOSPERMINE SYNTHASE ACAULIS5"/>
    <property type="match status" value="1"/>
</dbReference>
<evidence type="ECO:0000256" key="2">
    <source>
        <dbReference type="ARBA" id="ARBA00022679"/>
    </source>
</evidence>
<gene>
    <name evidence="6" type="ORF">ACFPTN_14245</name>
</gene>
<protein>
    <submittedName>
        <fullName evidence="6">Fused MFS/spermidine synthase</fullName>
    </submittedName>
</protein>
<keyword evidence="2 4" id="KW-0808">Transferase</keyword>
<evidence type="ECO:0000259" key="5">
    <source>
        <dbReference type="PROSITE" id="PS51006"/>
    </source>
</evidence>
<dbReference type="EMBL" id="JBHSOG010000051">
    <property type="protein sequence ID" value="MFC5770537.1"/>
    <property type="molecule type" value="Genomic_DNA"/>
</dbReference>
<evidence type="ECO:0000256" key="4">
    <source>
        <dbReference type="PROSITE-ProRule" id="PRU00354"/>
    </source>
</evidence>
<dbReference type="RefSeq" id="WP_096447265.1">
    <property type="nucleotide sequence ID" value="NZ_JBHSOG010000051.1"/>
</dbReference>
<dbReference type="InterPro" id="IPR030374">
    <property type="entry name" value="PABS"/>
</dbReference>
<sequence>MGIPIDISEAAGVRYLHFGSDWVQGAMRIRKPNALELAYTREMMAGLLLRDGLHENPAQDAGQWPRKVLIIGLGAASLAKFVYRHCPQARIQVVEIEPSVVAAARQFFRLPPEDGRFSIHVGCGAQYVLERERRFDYVLVDGFDRNARAGALDTLPFYQALRTRLTAQGLIAVNLFGRSRGYKASLERMITAFDDRVLAFPSCDSGNVVAFCADGEPVERDIPELRRRAAALKAASGLDLLPTVTRLEQAGTLPGGVLTL</sequence>
<evidence type="ECO:0000256" key="1">
    <source>
        <dbReference type="ARBA" id="ARBA00007867"/>
    </source>
</evidence>
<keyword evidence="7" id="KW-1185">Reference proteome</keyword>
<comment type="caution">
    <text evidence="6">The sequence shown here is derived from an EMBL/GenBank/DDBJ whole genome shotgun (WGS) entry which is preliminary data.</text>
</comment>
<feature type="active site" description="Proton acceptor" evidence="4">
    <location>
        <position position="141"/>
    </location>
</feature>
<accession>A0ABW1ATD6</accession>
<dbReference type="NCBIfam" id="NF037959">
    <property type="entry name" value="MFS_SpdSyn"/>
    <property type="match status" value="1"/>
</dbReference>
<name>A0ABW1ATD6_9RHOO</name>
<comment type="similarity">
    <text evidence="1">Belongs to the spermidine/spermine synthase family.</text>
</comment>
<feature type="domain" description="PABS" evidence="5">
    <location>
        <begin position="1"/>
        <end position="224"/>
    </location>
</feature>
<dbReference type="InterPro" id="IPR029063">
    <property type="entry name" value="SAM-dependent_MTases_sf"/>
</dbReference>
<keyword evidence="3 4" id="KW-0620">Polyamine biosynthesis</keyword>
<reference evidence="7" key="1">
    <citation type="journal article" date="2019" name="Int. J. Syst. Evol. Microbiol.">
        <title>The Global Catalogue of Microorganisms (GCM) 10K type strain sequencing project: providing services to taxonomists for standard genome sequencing and annotation.</title>
        <authorList>
            <consortium name="The Broad Institute Genomics Platform"/>
            <consortium name="The Broad Institute Genome Sequencing Center for Infectious Disease"/>
            <person name="Wu L."/>
            <person name="Ma J."/>
        </authorList>
    </citation>
    <scope>NUCLEOTIDE SEQUENCE [LARGE SCALE GENOMIC DNA]</scope>
    <source>
        <strain evidence="7">SHR3</strain>
    </source>
</reference>
<dbReference type="Pfam" id="PF01564">
    <property type="entry name" value="Spermine_synth"/>
    <property type="match status" value="1"/>
</dbReference>
<evidence type="ECO:0000313" key="7">
    <source>
        <dbReference type="Proteomes" id="UP001595974"/>
    </source>
</evidence>
<dbReference type="PROSITE" id="PS51006">
    <property type="entry name" value="PABS_2"/>
    <property type="match status" value="1"/>
</dbReference>
<dbReference type="Gene3D" id="3.40.50.150">
    <property type="entry name" value="Vaccinia Virus protein VP39"/>
    <property type="match status" value="1"/>
</dbReference>
<dbReference type="PANTHER" id="PTHR43317:SF1">
    <property type="entry name" value="THERMOSPERMINE SYNTHASE ACAULIS5"/>
    <property type="match status" value="1"/>
</dbReference>
<evidence type="ECO:0000313" key="6">
    <source>
        <dbReference type="EMBL" id="MFC5770537.1"/>
    </source>
</evidence>
<organism evidence="6 7">
    <name type="scientific">Thauera sinica</name>
    <dbReference type="NCBI Taxonomy" id="2665146"/>
    <lineage>
        <taxon>Bacteria</taxon>
        <taxon>Pseudomonadati</taxon>
        <taxon>Pseudomonadota</taxon>
        <taxon>Betaproteobacteria</taxon>
        <taxon>Rhodocyclales</taxon>
        <taxon>Zoogloeaceae</taxon>
        <taxon>Thauera</taxon>
    </lineage>
</organism>
<dbReference type="Proteomes" id="UP001595974">
    <property type="component" value="Unassembled WGS sequence"/>
</dbReference>